<feature type="compositionally biased region" description="Basic residues" evidence="1">
    <location>
        <begin position="138"/>
        <end position="148"/>
    </location>
</feature>
<evidence type="ECO:0000256" key="1">
    <source>
        <dbReference type="SAM" id="MobiDB-lite"/>
    </source>
</evidence>
<accession>A0ABQ6JG47</accession>
<evidence type="ECO:0000313" key="3">
    <source>
        <dbReference type="EMBL" id="GMA86752.1"/>
    </source>
</evidence>
<dbReference type="InterPro" id="IPR012338">
    <property type="entry name" value="Beta-lactam/transpept-like"/>
</dbReference>
<reference evidence="4" key="1">
    <citation type="journal article" date="2019" name="Int. J. Syst. Evol. Microbiol.">
        <title>The Global Catalogue of Microorganisms (GCM) 10K type strain sequencing project: providing services to taxonomists for standard genome sequencing and annotation.</title>
        <authorList>
            <consortium name="The Broad Institute Genomics Platform"/>
            <consortium name="The Broad Institute Genome Sequencing Center for Infectious Disease"/>
            <person name="Wu L."/>
            <person name="Ma J."/>
        </authorList>
    </citation>
    <scope>NUCLEOTIDE SEQUENCE [LARGE SCALE GENOMIC DNA]</scope>
    <source>
        <strain evidence="4">NBRC 108730</strain>
    </source>
</reference>
<dbReference type="SUPFAM" id="SSF56601">
    <property type="entry name" value="beta-lactamase/transpeptidase-like"/>
    <property type="match status" value="1"/>
</dbReference>
<dbReference type="Gene3D" id="3.40.710.10">
    <property type="entry name" value="DD-peptidase/beta-lactamase superfamily"/>
    <property type="match status" value="1"/>
</dbReference>
<feature type="region of interest" description="Disordered" evidence="1">
    <location>
        <begin position="80"/>
        <end position="148"/>
    </location>
</feature>
<dbReference type="Proteomes" id="UP001157017">
    <property type="component" value="Unassembled WGS sequence"/>
</dbReference>
<protein>
    <recommendedName>
        <fullName evidence="2">Beta-lactamase-related domain-containing protein</fullName>
    </recommendedName>
</protein>
<evidence type="ECO:0000313" key="4">
    <source>
        <dbReference type="Proteomes" id="UP001157017"/>
    </source>
</evidence>
<keyword evidence="4" id="KW-1185">Reference proteome</keyword>
<proteinExistence type="predicted"/>
<gene>
    <name evidence="3" type="ORF">GCM10025868_20020</name>
</gene>
<feature type="compositionally biased region" description="Basic and acidic residues" evidence="1">
    <location>
        <begin position="110"/>
        <end position="137"/>
    </location>
</feature>
<name>A0ABQ6JG47_9ACTN</name>
<dbReference type="InterPro" id="IPR001466">
    <property type="entry name" value="Beta-lactam-related"/>
</dbReference>
<evidence type="ECO:0000259" key="2">
    <source>
        <dbReference type="Pfam" id="PF00144"/>
    </source>
</evidence>
<dbReference type="Pfam" id="PF00144">
    <property type="entry name" value="Beta-lactamase"/>
    <property type="match status" value="1"/>
</dbReference>
<comment type="caution">
    <text evidence="3">The sequence shown here is derived from an EMBL/GenBank/DDBJ whole genome shotgun (WGS) entry which is preliminary data.</text>
</comment>
<dbReference type="EMBL" id="BSUZ01000001">
    <property type="protein sequence ID" value="GMA86752.1"/>
    <property type="molecule type" value="Genomic_DNA"/>
</dbReference>
<sequence length="148" mass="16507">MTRQWHVEGPEPAGAATLDAVFQQVMTAHDVRAASVAIASGRTVYAKRAYTWAEPGNPLTTTTTTFRLASVTRLFTAAAVQQARRPRRHRPERLGLRVPWADRGAGPAQGRDHDRAVRHEPERHAARLRAPQHDAARRVARAWGTRRP</sequence>
<organism evidence="3 4">
    <name type="scientific">Angustibacter aerolatus</name>
    <dbReference type="NCBI Taxonomy" id="1162965"/>
    <lineage>
        <taxon>Bacteria</taxon>
        <taxon>Bacillati</taxon>
        <taxon>Actinomycetota</taxon>
        <taxon>Actinomycetes</taxon>
        <taxon>Kineosporiales</taxon>
        <taxon>Kineosporiaceae</taxon>
    </lineage>
</organism>
<feature type="domain" description="Beta-lactamase-related" evidence="2">
    <location>
        <begin position="18"/>
        <end position="83"/>
    </location>
</feature>